<gene>
    <name evidence="7" type="ORF">ZEAMMB73_Zm00001d002195</name>
</gene>
<comment type="subcellular location">
    <subcellularLocation>
        <location evidence="1 6">Nucleus</location>
        <location evidence="1 6">Nucleolus</location>
    </subcellularLocation>
</comment>
<sequence>MNFFRIPLNLFVCVVLYIVNAFPITVMFGMCSIFLFMAAILLHMQGRNLLIDMFLYYHNYLARAVAQPWCSTSERTHFSVARLPGTPCVEEFTPKNCEMLCNNTKLDLATVETDVDEKVEDKVCSYVDQLLAAMRAKDSTMHVCRRREGHVLADINLYKRCTFGVFQVVLGTRKRKEPDVEKQKEPILEHVTVLLASHYHLKFTTRDVFLPFDLFEASLLNTTNQACGLYNEAEDKQLKSHPPKNVESEILREHIKKEREAAKAGKRPYYLRKPELRERKLMNKYNELKVKSTRFTGSFF</sequence>
<proteinExistence type="inferred from homology"/>
<keyword evidence="5 6" id="KW-0539">Nucleus</keyword>
<dbReference type="GO" id="GO:1990904">
    <property type="term" value="C:ribonucleoprotein complex"/>
    <property type="evidence" value="ECO:0007669"/>
    <property type="project" value="UniProtKB-KW"/>
</dbReference>
<evidence type="ECO:0000256" key="5">
    <source>
        <dbReference type="ARBA" id="ARBA00023242"/>
    </source>
</evidence>
<evidence type="ECO:0000256" key="2">
    <source>
        <dbReference type="ARBA" id="ARBA00009418"/>
    </source>
</evidence>
<dbReference type="Pfam" id="PF06102">
    <property type="entry name" value="RRP36"/>
    <property type="match status" value="1"/>
</dbReference>
<comment type="function">
    <text evidence="6">Component of the 90S pre-ribosome involved in the maturation of rRNAs. Required for early cleavages of the pre-RNAs in the 40S ribosomal subunit maturation pathway.</text>
</comment>
<dbReference type="PANTHER" id="PTHR21738">
    <property type="entry name" value="RIBOSOMAL RNA PROCESSING PROTEIN 36 HOMOLOG"/>
    <property type="match status" value="1"/>
</dbReference>
<evidence type="ECO:0000256" key="3">
    <source>
        <dbReference type="ARBA" id="ARBA00022517"/>
    </source>
</evidence>
<keyword evidence="4 6" id="KW-0698">rRNA processing</keyword>
<dbReference type="InParanoid" id="A0A1D6DXM0"/>
<evidence type="ECO:0000256" key="4">
    <source>
        <dbReference type="ARBA" id="ARBA00022552"/>
    </source>
</evidence>
<dbReference type="EMBL" id="CM007648">
    <property type="protein sequence ID" value="ONM13381.1"/>
    <property type="molecule type" value="Genomic_DNA"/>
</dbReference>
<name>A0A1D6DXM0_MAIZE</name>
<dbReference type="AlphaFoldDB" id="A0A1D6DXM0"/>
<protein>
    <recommendedName>
        <fullName evidence="6">rRNA biogenesis protein RRP36</fullName>
    </recommendedName>
</protein>
<organism evidence="7">
    <name type="scientific">Zea mays</name>
    <name type="common">Maize</name>
    <dbReference type="NCBI Taxonomy" id="4577"/>
    <lineage>
        <taxon>Eukaryota</taxon>
        <taxon>Viridiplantae</taxon>
        <taxon>Streptophyta</taxon>
        <taxon>Embryophyta</taxon>
        <taxon>Tracheophyta</taxon>
        <taxon>Spermatophyta</taxon>
        <taxon>Magnoliopsida</taxon>
        <taxon>Liliopsida</taxon>
        <taxon>Poales</taxon>
        <taxon>Poaceae</taxon>
        <taxon>PACMAD clade</taxon>
        <taxon>Panicoideae</taxon>
        <taxon>Andropogonodae</taxon>
        <taxon>Andropogoneae</taxon>
        <taxon>Tripsacinae</taxon>
        <taxon>Zea</taxon>
    </lineage>
</organism>
<keyword evidence="3 6" id="KW-0690">Ribosome biogenesis</keyword>
<dbReference type="GO" id="GO:0005730">
    <property type="term" value="C:nucleolus"/>
    <property type="evidence" value="ECO:0007669"/>
    <property type="project" value="UniProtKB-SubCell"/>
</dbReference>
<accession>A0A1D6DXM0</accession>
<comment type="similarity">
    <text evidence="2 6">Belongs to the RRP36 family.</text>
</comment>
<dbReference type="GO" id="GO:0006364">
    <property type="term" value="P:rRNA processing"/>
    <property type="evidence" value="ECO:0007669"/>
    <property type="project" value="UniProtKB-UniRule"/>
</dbReference>
<comment type="subunit">
    <text evidence="6">Associates with 90S and pre-40S pre-ribosomal particles.</text>
</comment>
<dbReference type="InterPro" id="IPR009292">
    <property type="entry name" value="RRP36"/>
</dbReference>
<keyword evidence="6" id="KW-0687">Ribonucleoprotein</keyword>
<dbReference type="ExpressionAtlas" id="A0A1D6DXM0">
    <property type="expression patterns" value="baseline and differential"/>
</dbReference>
<dbReference type="PANTHER" id="PTHR21738:SF0">
    <property type="entry name" value="RIBOSOMAL RNA PROCESSING PROTEIN 36 HOMOLOG"/>
    <property type="match status" value="1"/>
</dbReference>
<dbReference type="STRING" id="4577.A0A1D6DXM0"/>
<evidence type="ECO:0000256" key="1">
    <source>
        <dbReference type="ARBA" id="ARBA00004604"/>
    </source>
</evidence>
<reference evidence="7" key="1">
    <citation type="submission" date="2015-12" db="EMBL/GenBank/DDBJ databases">
        <title>Update maize B73 reference genome by single molecule sequencing technologies.</title>
        <authorList>
            <consortium name="Maize Genome Sequencing Project"/>
            <person name="Ware D."/>
        </authorList>
    </citation>
    <scope>NUCLEOTIDE SEQUENCE [LARGE SCALE GENOMIC DNA]</scope>
    <source>
        <tissue evidence="7">Seedling</tissue>
    </source>
</reference>
<dbReference type="SMR" id="A0A1D6DXM0"/>
<evidence type="ECO:0000313" key="7">
    <source>
        <dbReference type="EMBL" id="ONM13381.1"/>
    </source>
</evidence>
<evidence type="ECO:0000256" key="6">
    <source>
        <dbReference type="RuleBase" id="RU368027"/>
    </source>
</evidence>